<feature type="non-terminal residue" evidence="3">
    <location>
        <position position="318"/>
    </location>
</feature>
<dbReference type="InterPro" id="IPR036869">
    <property type="entry name" value="J_dom_sf"/>
</dbReference>
<feature type="compositionally biased region" description="Basic and acidic residues" evidence="1">
    <location>
        <begin position="271"/>
        <end position="290"/>
    </location>
</feature>
<feature type="region of interest" description="Disordered" evidence="1">
    <location>
        <begin position="76"/>
        <end position="111"/>
    </location>
</feature>
<sequence>MPSDLYETLGVSKDATPEQTARHILTVRKAYKKRALETHPDRHPNVTQEEKQELEEGFRQIGNAYEVLNDPQTKREYDLHGVWPPPSPTDDPSPRGHRSRHSSHRHHHRHGFNDPFFNEPLFNDPFFSGPFSNRSSHNFRFSDPFDLFDRMFQGPPMFGDPGYSRSRHHHGNHHDRRPTWDEDPFTQTRRMHADMSSFMSSMHRNMLPGLLATDIPSGSGNSRFTSQVYMSSSLNGVTHSIKKTRDWNGNEIVTKTYPDGRKVVVVNGVEQRDQGYLESSSRHPPPESRRGHPVSNQGYSNDQYLPPPPRYTSPPNNH</sequence>
<dbReference type="SUPFAM" id="SSF46565">
    <property type="entry name" value="Chaperone J-domain"/>
    <property type="match status" value="1"/>
</dbReference>
<dbReference type="CDD" id="cd06257">
    <property type="entry name" value="DnaJ"/>
    <property type="match status" value="1"/>
</dbReference>
<dbReference type="Pfam" id="PF00226">
    <property type="entry name" value="DnaJ"/>
    <property type="match status" value="1"/>
</dbReference>
<dbReference type="InterPro" id="IPR001623">
    <property type="entry name" value="DnaJ_domain"/>
</dbReference>
<evidence type="ECO:0000313" key="4">
    <source>
        <dbReference type="Proteomes" id="UP001437256"/>
    </source>
</evidence>
<protein>
    <recommendedName>
        <fullName evidence="2">J domain-containing protein</fullName>
    </recommendedName>
</protein>
<dbReference type="InterPro" id="IPR018253">
    <property type="entry name" value="DnaJ_domain_CS"/>
</dbReference>
<feature type="compositionally biased region" description="Basic residues" evidence="1">
    <location>
        <begin position="95"/>
        <end position="110"/>
    </location>
</feature>
<dbReference type="Proteomes" id="UP001437256">
    <property type="component" value="Unassembled WGS sequence"/>
</dbReference>
<comment type="caution">
    <text evidence="3">The sequence shown here is derived from an EMBL/GenBank/DDBJ whole genome shotgun (WGS) entry which is preliminary data.</text>
</comment>
<evidence type="ECO:0000313" key="3">
    <source>
        <dbReference type="EMBL" id="KAL0064416.1"/>
    </source>
</evidence>
<dbReference type="Gene3D" id="1.10.287.110">
    <property type="entry name" value="DnaJ domain"/>
    <property type="match status" value="1"/>
</dbReference>
<feature type="region of interest" description="Disordered" evidence="1">
    <location>
        <begin position="271"/>
        <end position="318"/>
    </location>
</feature>
<accession>A0ABR2ZRV9</accession>
<feature type="compositionally biased region" description="Pro residues" evidence="1">
    <location>
        <begin position="305"/>
        <end position="318"/>
    </location>
</feature>
<evidence type="ECO:0000256" key="1">
    <source>
        <dbReference type="SAM" id="MobiDB-lite"/>
    </source>
</evidence>
<feature type="compositionally biased region" description="Polar residues" evidence="1">
    <location>
        <begin position="294"/>
        <end position="303"/>
    </location>
</feature>
<evidence type="ECO:0000259" key="2">
    <source>
        <dbReference type="PROSITE" id="PS50076"/>
    </source>
</evidence>
<keyword evidence="4" id="KW-1185">Reference proteome</keyword>
<dbReference type="PANTHER" id="PTHR43948:SF14">
    <property type="entry name" value="PROTEIN DNAJ, PUTATIVE-RELATED"/>
    <property type="match status" value="1"/>
</dbReference>
<name>A0ABR2ZRV9_9AGAR</name>
<feature type="domain" description="J" evidence="2">
    <location>
        <begin position="4"/>
        <end position="81"/>
    </location>
</feature>
<organism evidence="3 4">
    <name type="scientific">Marasmius tenuissimus</name>
    <dbReference type="NCBI Taxonomy" id="585030"/>
    <lineage>
        <taxon>Eukaryota</taxon>
        <taxon>Fungi</taxon>
        <taxon>Dikarya</taxon>
        <taxon>Basidiomycota</taxon>
        <taxon>Agaricomycotina</taxon>
        <taxon>Agaricomycetes</taxon>
        <taxon>Agaricomycetidae</taxon>
        <taxon>Agaricales</taxon>
        <taxon>Marasmiineae</taxon>
        <taxon>Marasmiaceae</taxon>
        <taxon>Marasmius</taxon>
    </lineage>
</organism>
<dbReference type="EMBL" id="JBBXMP010000063">
    <property type="protein sequence ID" value="KAL0064416.1"/>
    <property type="molecule type" value="Genomic_DNA"/>
</dbReference>
<dbReference type="PROSITE" id="PS00636">
    <property type="entry name" value="DNAJ_1"/>
    <property type="match status" value="1"/>
</dbReference>
<dbReference type="PRINTS" id="PR00625">
    <property type="entry name" value="JDOMAIN"/>
</dbReference>
<dbReference type="SMART" id="SM00271">
    <property type="entry name" value="DnaJ"/>
    <property type="match status" value="1"/>
</dbReference>
<dbReference type="PANTHER" id="PTHR43948">
    <property type="entry name" value="DNAJ HOMOLOG SUBFAMILY B"/>
    <property type="match status" value="1"/>
</dbReference>
<gene>
    <name evidence="3" type="ORF">AAF712_008716</name>
</gene>
<dbReference type="PROSITE" id="PS50076">
    <property type="entry name" value="DNAJ_2"/>
    <property type="match status" value="1"/>
</dbReference>
<proteinExistence type="predicted"/>
<reference evidence="3 4" key="1">
    <citation type="submission" date="2024-05" db="EMBL/GenBank/DDBJ databases">
        <title>A draft genome resource for the thread blight pathogen Marasmius tenuissimus strain MS-2.</title>
        <authorList>
            <person name="Yulfo-Soto G.E."/>
            <person name="Baruah I.K."/>
            <person name="Amoako-Attah I."/>
            <person name="Bukari Y."/>
            <person name="Meinhardt L.W."/>
            <person name="Bailey B.A."/>
            <person name="Cohen S.P."/>
        </authorList>
    </citation>
    <scope>NUCLEOTIDE SEQUENCE [LARGE SCALE GENOMIC DNA]</scope>
    <source>
        <strain evidence="3 4">MS-2</strain>
    </source>
</reference>